<name>A0A379WJA1_SALET</name>
<evidence type="ECO:0000313" key="1">
    <source>
        <dbReference type="EMBL" id="SUH18903.1"/>
    </source>
</evidence>
<evidence type="ECO:0000313" key="2">
    <source>
        <dbReference type="Proteomes" id="UP000255509"/>
    </source>
</evidence>
<sequence length="127" mass="14480">MEVEYVARECFTSWRTTEQQGDLTVSNSLFRQVIVNDQRIFTAVTEVFAHCATGIRRQILQRSGFGRGCHHYNGVSQRAVFFQFTHHVRDGGRFLADSDIDTFDTGVALVDDGVDSQRGFYRSDGHR</sequence>
<dbReference type="AlphaFoldDB" id="A0A379WJA1"/>
<protein>
    <submittedName>
        <fullName evidence="1">Uncharacterized protein</fullName>
    </submittedName>
</protein>
<proteinExistence type="predicted"/>
<accession>A0A379WJA1</accession>
<dbReference type="EMBL" id="UGXS01000004">
    <property type="protein sequence ID" value="SUH18903.1"/>
    <property type="molecule type" value="Genomic_DNA"/>
</dbReference>
<dbReference type="Proteomes" id="UP000255509">
    <property type="component" value="Unassembled WGS sequence"/>
</dbReference>
<reference evidence="1 2" key="1">
    <citation type="submission" date="2018-06" db="EMBL/GenBank/DDBJ databases">
        <authorList>
            <consortium name="Pathogen Informatics"/>
            <person name="Doyle S."/>
        </authorList>
    </citation>
    <scope>NUCLEOTIDE SEQUENCE [LARGE SCALE GENOMIC DNA]</scope>
    <source>
        <strain evidence="1 2">NCTC8258</strain>
    </source>
</reference>
<organism evidence="1 2">
    <name type="scientific">Salmonella enterica I</name>
    <dbReference type="NCBI Taxonomy" id="59201"/>
    <lineage>
        <taxon>Bacteria</taxon>
        <taxon>Pseudomonadati</taxon>
        <taxon>Pseudomonadota</taxon>
        <taxon>Gammaproteobacteria</taxon>
        <taxon>Enterobacterales</taxon>
        <taxon>Enterobacteriaceae</taxon>
        <taxon>Salmonella</taxon>
    </lineage>
</organism>
<gene>
    <name evidence="1" type="ORF">NCTC8258_06777</name>
</gene>